<evidence type="ECO:0008006" key="3">
    <source>
        <dbReference type="Google" id="ProtNLM"/>
    </source>
</evidence>
<organism evidence="2">
    <name type="scientific">Panicum hallii</name>
    <dbReference type="NCBI Taxonomy" id="206008"/>
    <lineage>
        <taxon>Eukaryota</taxon>
        <taxon>Viridiplantae</taxon>
        <taxon>Streptophyta</taxon>
        <taxon>Embryophyta</taxon>
        <taxon>Tracheophyta</taxon>
        <taxon>Spermatophyta</taxon>
        <taxon>Magnoliopsida</taxon>
        <taxon>Liliopsida</taxon>
        <taxon>Poales</taxon>
        <taxon>Poaceae</taxon>
        <taxon>PACMAD clade</taxon>
        <taxon>Panicoideae</taxon>
        <taxon>Panicodae</taxon>
        <taxon>Paniceae</taxon>
        <taxon>Panicinae</taxon>
        <taxon>Panicum</taxon>
        <taxon>Panicum sect. Panicum</taxon>
    </lineage>
</organism>
<feature type="region of interest" description="Disordered" evidence="1">
    <location>
        <begin position="116"/>
        <end position="150"/>
    </location>
</feature>
<feature type="compositionally biased region" description="Polar residues" evidence="1">
    <location>
        <begin position="14"/>
        <end position="23"/>
    </location>
</feature>
<dbReference type="AlphaFoldDB" id="A0A2S3H4P3"/>
<reference evidence="2" key="1">
    <citation type="submission" date="2018-04" db="EMBL/GenBank/DDBJ databases">
        <title>WGS assembly of Panicum hallii.</title>
        <authorList>
            <person name="Lovell J."/>
            <person name="Jenkins J."/>
            <person name="Lowry D."/>
            <person name="Mamidi S."/>
            <person name="Sreedasyam A."/>
            <person name="Weng X."/>
            <person name="Barry K."/>
            <person name="Bonette J."/>
            <person name="Campitelli B."/>
            <person name="Daum C."/>
            <person name="Gordon S."/>
            <person name="Gould B."/>
            <person name="Lipzen A."/>
            <person name="Macqueen A."/>
            <person name="Palacio-Mejia J."/>
            <person name="Plott C."/>
            <person name="Shakirov E."/>
            <person name="Shu S."/>
            <person name="Yoshinaga Y."/>
            <person name="Zane M."/>
            <person name="Rokhsar D."/>
            <person name="Grimwood J."/>
            <person name="Schmutz J."/>
            <person name="Juenger T."/>
        </authorList>
    </citation>
    <scope>NUCLEOTIDE SEQUENCE [LARGE SCALE GENOMIC DNA]</scope>
    <source>
        <strain evidence="2">FIL2</strain>
    </source>
</reference>
<evidence type="ECO:0000256" key="1">
    <source>
        <dbReference type="SAM" id="MobiDB-lite"/>
    </source>
</evidence>
<dbReference type="EMBL" id="CM008047">
    <property type="protein sequence ID" value="PAN15239.1"/>
    <property type="molecule type" value="Genomic_DNA"/>
</dbReference>
<sequence length="150" mass="16151">METGAMKPAAAADNTRQQAQQQALFETKHAEVLSEARDMAREFGVDVHAVAFRPDGTAVRHEFLGIGREARLKGLISRAVAKDVSAMGLEEVTAHEQHLQRLRSLVAHELQVKAAKARAAAAESTKRSPEQQEVAGAAAGSSSSKTRRIE</sequence>
<evidence type="ECO:0000313" key="2">
    <source>
        <dbReference type="EMBL" id="PAN15239.1"/>
    </source>
</evidence>
<accession>A0A2S3H4P3</accession>
<feature type="region of interest" description="Disordered" evidence="1">
    <location>
        <begin position="1"/>
        <end position="23"/>
    </location>
</feature>
<gene>
    <name evidence="2" type="ORF">PAHAL_2G474000</name>
</gene>
<name>A0A2S3H4P3_9POAL</name>
<dbReference type="Gramene" id="PAN15239">
    <property type="protein sequence ID" value="PAN15239"/>
    <property type="gene ID" value="PAHAL_2G474000"/>
</dbReference>
<dbReference type="Proteomes" id="UP000243499">
    <property type="component" value="Chromosome 2"/>
</dbReference>
<protein>
    <recommendedName>
        <fullName evidence="3">MADS-box domain-containing protein</fullName>
    </recommendedName>
</protein>
<proteinExistence type="predicted"/>
<feature type="compositionally biased region" description="Low complexity" evidence="1">
    <location>
        <begin position="135"/>
        <end position="144"/>
    </location>
</feature>